<dbReference type="InterPro" id="IPR009078">
    <property type="entry name" value="Ferritin-like_SF"/>
</dbReference>
<organism evidence="2 3">
    <name type="scientific">Candidatus Nitrosotenuis uzonensis</name>
    <dbReference type="NCBI Taxonomy" id="1407055"/>
    <lineage>
        <taxon>Archaea</taxon>
        <taxon>Nitrososphaerota</taxon>
        <taxon>Candidatus Nitrosotenuis</taxon>
    </lineage>
</organism>
<gene>
    <name evidence="2" type="ORF">NUZ5A_20127</name>
</gene>
<evidence type="ECO:0000313" key="2">
    <source>
        <dbReference type="EMBL" id="CAE6486346.1"/>
    </source>
</evidence>
<accession>A0A812F3R9</accession>
<reference evidence="2" key="1">
    <citation type="submission" date="2021-02" db="EMBL/GenBank/DDBJ databases">
        <authorList>
            <person name="Han P."/>
        </authorList>
    </citation>
    <scope>NUCLEOTIDE SEQUENCE</scope>
    <source>
        <strain evidence="2">Candidatus Nitrosotenuis uzonensis 5A</strain>
    </source>
</reference>
<dbReference type="EMBL" id="CAJNAQ010000002">
    <property type="protein sequence ID" value="CAE6486346.1"/>
    <property type="molecule type" value="Genomic_DNA"/>
</dbReference>
<protein>
    <submittedName>
        <fullName evidence="2">YHS domain-containing protein</fullName>
    </submittedName>
</protein>
<name>A0A812F3R9_9ARCH</name>
<dbReference type="SUPFAM" id="SSF47240">
    <property type="entry name" value="Ferritin-like"/>
    <property type="match status" value="1"/>
</dbReference>
<comment type="caution">
    <text evidence="2">The sequence shown here is derived from an EMBL/GenBank/DDBJ whole genome shotgun (WGS) entry which is preliminary data.</text>
</comment>
<proteinExistence type="predicted"/>
<dbReference type="Gene3D" id="1.10.620.20">
    <property type="entry name" value="Ribonucleotide Reductase, subunit A"/>
    <property type="match status" value="1"/>
</dbReference>
<dbReference type="InterPro" id="IPR056526">
    <property type="entry name" value="TRASH_HVO_1752"/>
</dbReference>
<sequence>MEVDEKKSPTTKFNDKTYYFCCPSCKSMFDKNPAKYT</sequence>
<dbReference type="GO" id="GO:0016491">
    <property type="term" value="F:oxidoreductase activity"/>
    <property type="evidence" value="ECO:0007669"/>
    <property type="project" value="InterPro"/>
</dbReference>
<evidence type="ECO:0000259" key="1">
    <source>
        <dbReference type="Pfam" id="PF24273"/>
    </source>
</evidence>
<dbReference type="Pfam" id="PF24273">
    <property type="entry name" value="TRASH_HVO_1752_C"/>
    <property type="match status" value="1"/>
</dbReference>
<evidence type="ECO:0000313" key="3">
    <source>
        <dbReference type="Proteomes" id="UP000655759"/>
    </source>
</evidence>
<dbReference type="InterPro" id="IPR012348">
    <property type="entry name" value="RNR-like"/>
</dbReference>
<dbReference type="AlphaFoldDB" id="A0A812F3R9"/>
<dbReference type="Proteomes" id="UP000655759">
    <property type="component" value="Unassembled WGS sequence"/>
</dbReference>
<feature type="domain" description="HVO-1752 TRASH" evidence="1">
    <location>
        <begin position="10"/>
        <end position="31"/>
    </location>
</feature>